<dbReference type="EMBL" id="KZ805355">
    <property type="protein sequence ID" value="PVI01604.1"/>
    <property type="molecule type" value="Genomic_DNA"/>
</dbReference>
<organism evidence="1 2">
    <name type="scientific">Periconia macrospinosa</name>
    <dbReference type="NCBI Taxonomy" id="97972"/>
    <lineage>
        <taxon>Eukaryota</taxon>
        <taxon>Fungi</taxon>
        <taxon>Dikarya</taxon>
        <taxon>Ascomycota</taxon>
        <taxon>Pezizomycotina</taxon>
        <taxon>Dothideomycetes</taxon>
        <taxon>Pleosporomycetidae</taxon>
        <taxon>Pleosporales</taxon>
        <taxon>Massarineae</taxon>
        <taxon>Periconiaceae</taxon>
        <taxon>Periconia</taxon>
    </lineage>
</organism>
<proteinExistence type="predicted"/>
<sequence>MNTSSMAEVSCRYRVTPYLHFPFLASQWQSPMSNENHSFAHNKPGRDSVVIVNHMHELYSVARKEEPNVIDICHFAFTYDMMYGNIFVH</sequence>
<keyword evidence="2" id="KW-1185">Reference proteome</keyword>
<dbReference type="PANTHER" id="PTHR42470:SF1">
    <property type="entry name" value="VAST DOMAIN-CONTAINING PROTEIN"/>
    <property type="match status" value="1"/>
</dbReference>
<evidence type="ECO:0000313" key="1">
    <source>
        <dbReference type="EMBL" id="PVI01604.1"/>
    </source>
</evidence>
<accession>A0A2V1DWC1</accession>
<name>A0A2V1DWC1_9PLEO</name>
<reference evidence="1 2" key="1">
    <citation type="journal article" date="2018" name="Sci. Rep.">
        <title>Comparative genomics provides insights into the lifestyle and reveals functional heterogeneity of dark septate endophytic fungi.</title>
        <authorList>
            <person name="Knapp D.G."/>
            <person name="Nemeth J.B."/>
            <person name="Barry K."/>
            <person name="Hainaut M."/>
            <person name="Henrissat B."/>
            <person name="Johnson J."/>
            <person name="Kuo A."/>
            <person name="Lim J.H.P."/>
            <person name="Lipzen A."/>
            <person name="Nolan M."/>
            <person name="Ohm R.A."/>
            <person name="Tamas L."/>
            <person name="Grigoriev I.V."/>
            <person name="Spatafora J.W."/>
            <person name="Nagy L.G."/>
            <person name="Kovacs G.M."/>
        </authorList>
    </citation>
    <scope>NUCLEOTIDE SEQUENCE [LARGE SCALE GENOMIC DNA]</scope>
    <source>
        <strain evidence="1 2">DSE2036</strain>
    </source>
</reference>
<dbReference type="AlphaFoldDB" id="A0A2V1DWC1"/>
<gene>
    <name evidence="1" type="ORF">DM02DRAFT_704679</name>
</gene>
<protein>
    <submittedName>
        <fullName evidence="1">Uncharacterized protein</fullName>
    </submittedName>
</protein>
<dbReference type="STRING" id="97972.A0A2V1DWC1"/>
<dbReference type="PANTHER" id="PTHR42470">
    <property type="entry name" value="VAST DOMAIN-CONTAINING PROTEIN"/>
    <property type="match status" value="1"/>
</dbReference>
<dbReference type="OrthoDB" id="5426775at2759"/>
<evidence type="ECO:0000313" key="2">
    <source>
        <dbReference type="Proteomes" id="UP000244855"/>
    </source>
</evidence>
<dbReference type="Proteomes" id="UP000244855">
    <property type="component" value="Unassembled WGS sequence"/>
</dbReference>